<comment type="caution">
    <text evidence="1">The sequence shown here is derived from an EMBL/GenBank/DDBJ whole genome shotgun (WGS) entry which is preliminary data.</text>
</comment>
<sequence length="60" mass="7214">MKTKQGRKNANVMLKHEKYYLPMDNGHHHHYYPNRTNKQNSELIEFMENPPEYAASKICH</sequence>
<keyword evidence="2" id="KW-1185">Reference proteome</keyword>
<reference evidence="1 2" key="1">
    <citation type="journal article" date="2018" name="J. Allergy Clin. Immunol.">
        <title>High-quality assembly of Dermatophagoides pteronyssinus genome and transcriptome reveals a wide range of novel allergens.</title>
        <authorList>
            <person name="Liu X.Y."/>
            <person name="Yang K.Y."/>
            <person name="Wang M.Q."/>
            <person name="Kwok J.S."/>
            <person name="Zeng X."/>
            <person name="Yang Z."/>
            <person name="Xiao X.J."/>
            <person name="Lau C.P."/>
            <person name="Li Y."/>
            <person name="Huang Z.M."/>
            <person name="Ba J.G."/>
            <person name="Yim A.K."/>
            <person name="Ouyang C.Y."/>
            <person name="Ngai S.M."/>
            <person name="Chan T.F."/>
            <person name="Leung E.L."/>
            <person name="Liu L."/>
            <person name="Liu Z.G."/>
            <person name="Tsui S.K."/>
        </authorList>
    </citation>
    <scope>NUCLEOTIDE SEQUENCE [LARGE SCALE GENOMIC DNA]</scope>
    <source>
        <strain evidence="1">Derp</strain>
    </source>
</reference>
<protein>
    <submittedName>
        <fullName evidence="1">Uncharacterized protein</fullName>
    </submittedName>
</protein>
<proteinExistence type="predicted"/>
<reference evidence="1 2" key="2">
    <citation type="journal article" date="2022" name="Mol. Biol. Evol.">
        <title>Comparative Genomics Reveals Insights into the Divergent Evolution of Astigmatic Mites and Household Pest Adaptations.</title>
        <authorList>
            <person name="Xiong Q."/>
            <person name="Wan A.T."/>
            <person name="Liu X."/>
            <person name="Fung C.S."/>
            <person name="Xiao X."/>
            <person name="Malainual N."/>
            <person name="Hou J."/>
            <person name="Wang L."/>
            <person name="Wang M."/>
            <person name="Yang K.Y."/>
            <person name="Cui Y."/>
            <person name="Leung E.L."/>
            <person name="Nong W."/>
            <person name="Shin S.K."/>
            <person name="Au S.W."/>
            <person name="Jeong K.Y."/>
            <person name="Chew F.T."/>
            <person name="Hui J.H."/>
            <person name="Leung T.F."/>
            <person name="Tungtrongchitr A."/>
            <person name="Zhong N."/>
            <person name="Liu Z."/>
            <person name="Tsui S.K."/>
        </authorList>
    </citation>
    <scope>NUCLEOTIDE SEQUENCE [LARGE SCALE GENOMIC DNA]</scope>
    <source>
        <strain evidence="1">Derp</strain>
    </source>
</reference>
<evidence type="ECO:0000313" key="2">
    <source>
        <dbReference type="Proteomes" id="UP000887458"/>
    </source>
</evidence>
<organism evidence="1 2">
    <name type="scientific">Dermatophagoides pteronyssinus</name>
    <name type="common">European house dust mite</name>
    <dbReference type="NCBI Taxonomy" id="6956"/>
    <lineage>
        <taxon>Eukaryota</taxon>
        <taxon>Metazoa</taxon>
        <taxon>Ecdysozoa</taxon>
        <taxon>Arthropoda</taxon>
        <taxon>Chelicerata</taxon>
        <taxon>Arachnida</taxon>
        <taxon>Acari</taxon>
        <taxon>Acariformes</taxon>
        <taxon>Sarcoptiformes</taxon>
        <taxon>Astigmata</taxon>
        <taxon>Psoroptidia</taxon>
        <taxon>Analgoidea</taxon>
        <taxon>Pyroglyphidae</taxon>
        <taxon>Dermatophagoidinae</taxon>
        <taxon>Dermatophagoides</taxon>
    </lineage>
</organism>
<name>A0ABQ8J3D0_DERPT</name>
<evidence type="ECO:0000313" key="1">
    <source>
        <dbReference type="EMBL" id="KAH9416951.1"/>
    </source>
</evidence>
<gene>
    <name evidence="1" type="ORF">DERP_011678</name>
</gene>
<dbReference type="Proteomes" id="UP000887458">
    <property type="component" value="Unassembled WGS sequence"/>
</dbReference>
<accession>A0ABQ8J3D0</accession>
<dbReference type="EMBL" id="NJHN03000083">
    <property type="protein sequence ID" value="KAH9416951.1"/>
    <property type="molecule type" value="Genomic_DNA"/>
</dbReference>